<dbReference type="InterPro" id="IPR052918">
    <property type="entry name" value="Motility_Chemotaxis_Reg"/>
</dbReference>
<gene>
    <name evidence="1" type="ORF">Ctob_015620</name>
</gene>
<organism evidence="1 2">
    <name type="scientific">Chrysochromulina tobinii</name>
    <dbReference type="NCBI Taxonomy" id="1460289"/>
    <lineage>
        <taxon>Eukaryota</taxon>
        <taxon>Haptista</taxon>
        <taxon>Haptophyta</taxon>
        <taxon>Prymnesiophyceae</taxon>
        <taxon>Prymnesiales</taxon>
        <taxon>Chrysochromulinaceae</taxon>
        <taxon>Chrysochromulina</taxon>
    </lineage>
</organism>
<evidence type="ECO:0000313" key="2">
    <source>
        <dbReference type="Proteomes" id="UP000037460"/>
    </source>
</evidence>
<evidence type="ECO:0000313" key="1">
    <source>
        <dbReference type="EMBL" id="KOO52965.1"/>
    </source>
</evidence>
<comment type="caution">
    <text evidence="1">The sequence shown here is derived from an EMBL/GenBank/DDBJ whole genome shotgun (WGS) entry which is preliminary data.</text>
</comment>
<dbReference type="AlphaFoldDB" id="A0A0M0LPI9"/>
<dbReference type="OrthoDB" id="10689674at2759"/>
<protein>
    <submittedName>
        <fullName evidence="1">Pkd domain-containing protein</fullName>
    </submittedName>
</protein>
<dbReference type="EMBL" id="JWZX01000440">
    <property type="protein sequence ID" value="KOO52965.1"/>
    <property type="molecule type" value="Genomic_DNA"/>
</dbReference>
<reference evidence="2" key="1">
    <citation type="journal article" date="2015" name="PLoS Genet.">
        <title>Genome Sequence and Transcriptome Analyses of Chrysochromulina tobin: Metabolic Tools for Enhanced Algal Fitness in the Prominent Order Prymnesiales (Haptophyceae).</title>
        <authorList>
            <person name="Hovde B.T."/>
            <person name="Deodato C.R."/>
            <person name="Hunsperger H.M."/>
            <person name="Ryken S.A."/>
            <person name="Yost W."/>
            <person name="Jha R.K."/>
            <person name="Patterson J."/>
            <person name="Monnat R.J. Jr."/>
            <person name="Barlow S.B."/>
            <person name="Starkenburg S.R."/>
            <person name="Cattolico R.A."/>
        </authorList>
    </citation>
    <scope>NUCLEOTIDE SEQUENCE</scope>
    <source>
        <strain evidence="2">CCMP291</strain>
    </source>
</reference>
<dbReference type="PANTHER" id="PTHR35580">
    <property type="entry name" value="CELL SURFACE GLYCOPROTEIN (S-LAYER PROTEIN)-LIKE PROTEIN"/>
    <property type="match status" value="1"/>
</dbReference>
<proteinExistence type="predicted"/>
<dbReference type="PANTHER" id="PTHR35580:SF1">
    <property type="entry name" value="PHYTASE-LIKE DOMAIN-CONTAINING PROTEIN"/>
    <property type="match status" value="1"/>
</dbReference>
<sequence length="295" mass="29447">MGAEWADQTRGASGSQGSGIAYTGAGGALVTGYFSGEASFGSTSLTSRGRYDAFVMHVTASGAIDWAIQAGGTSDDRGFGIAHDGAGGAFVTGDFSGEASFGSTSLTSRGVQDAFVMHVTASGAIDWAIQAGGTSYDGGYGIAHDGAGGALVTGYFYSEASFGSTSLTSRGMQDAFVMHVTASGAIDWVVQAGGTSYDGGFGIAHDGAGGALVTGYFSGEASFGSTSLTSRGEYDAFVMHVAASGAIDWAVQAGGTSYDRGYGIAHDGAGSALVTGYFTGEASLFMDTTLDNSYA</sequence>
<dbReference type="Proteomes" id="UP000037460">
    <property type="component" value="Unassembled WGS sequence"/>
</dbReference>
<accession>A0A0M0LPI9</accession>
<keyword evidence="2" id="KW-1185">Reference proteome</keyword>
<name>A0A0M0LPI9_9EUKA</name>